<accession>A0ABV2TQX4</accession>
<dbReference type="PIRSF" id="PIRSF032131">
    <property type="entry name" value="UCP032131"/>
    <property type="match status" value="1"/>
</dbReference>
<dbReference type="RefSeq" id="WP_354602795.1">
    <property type="nucleotide sequence ID" value="NZ_JBEWZI010000036.1"/>
</dbReference>
<evidence type="ECO:0000313" key="2">
    <source>
        <dbReference type="Proteomes" id="UP001549691"/>
    </source>
</evidence>
<reference evidence="1 2" key="1">
    <citation type="submission" date="2024-07" db="EMBL/GenBank/DDBJ databases">
        <title>Uliginosibacterium flavum JJ3220;KACC:17644.</title>
        <authorList>
            <person name="Kim M.K."/>
        </authorList>
    </citation>
    <scope>NUCLEOTIDE SEQUENCE [LARGE SCALE GENOMIC DNA]</scope>
    <source>
        <strain evidence="1 2">KACC:17644</strain>
    </source>
</reference>
<dbReference type="Pfam" id="PF06676">
    <property type="entry name" value="DUF1178"/>
    <property type="match status" value="1"/>
</dbReference>
<dbReference type="Proteomes" id="UP001549691">
    <property type="component" value="Unassembled WGS sequence"/>
</dbReference>
<proteinExistence type="predicted"/>
<protein>
    <submittedName>
        <fullName evidence="1">DUF1178 family protein</fullName>
    </submittedName>
</protein>
<comment type="caution">
    <text evidence="1">The sequence shown here is derived from an EMBL/GenBank/DDBJ whole genome shotgun (WGS) entry which is preliminary data.</text>
</comment>
<organism evidence="1 2">
    <name type="scientific">Uliginosibacterium flavum</name>
    <dbReference type="NCBI Taxonomy" id="1396831"/>
    <lineage>
        <taxon>Bacteria</taxon>
        <taxon>Pseudomonadati</taxon>
        <taxon>Pseudomonadota</taxon>
        <taxon>Betaproteobacteria</taxon>
        <taxon>Rhodocyclales</taxon>
        <taxon>Zoogloeaceae</taxon>
        <taxon>Uliginosibacterium</taxon>
    </lineage>
</organism>
<evidence type="ECO:0000313" key="1">
    <source>
        <dbReference type="EMBL" id="MET7016339.1"/>
    </source>
</evidence>
<name>A0ABV2TQX4_9RHOO</name>
<sequence>MIVVDLVCTETHRFEGWFASSEAFEAQYAQKMVSCPMCGTHVVQRLPSAPHIGHNSAAASAPEIEQADPARILAKLINVLRDQAISSEDVGKRFAEEARKIHYGDAEARTIRGQASLDETRGLLEEGISVLTLPPTKEDLH</sequence>
<dbReference type="InterPro" id="IPR009562">
    <property type="entry name" value="DUF1178"/>
</dbReference>
<keyword evidence="2" id="KW-1185">Reference proteome</keyword>
<dbReference type="EMBL" id="JBEWZI010000036">
    <property type="protein sequence ID" value="MET7016339.1"/>
    <property type="molecule type" value="Genomic_DNA"/>
</dbReference>
<gene>
    <name evidence="1" type="ORF">ABXR19_19300</name>
</gene>